<name>I4ETK8_MODI5</name>
<keyword evidence="6" id="KW-0812">Transmembrane</keyword>
<dbReference type="Proteomes" id="UP000006461">
    <property type="component" value="Chromosome"/>
</dbReference>
<dbReference type="EMBL" id="FO203431">
    <property type="protein sequence ID" value="CCH86721.1"/>
    <property type="molecule type" value="Genomic_DNA"/>
</dbReference>
<dbReference type="SUPFAM" id="SSF52833">
    <property type="entry name" value="Thioredoxin-like"/>
    <property type="match status" value="1"/>
</dbReference>
<dbReference type="Pfam" id="PF13462">
    <property type="entry name" value="Thioredoxin_4"/>
    <property type="match status" value="1"/>
</dbReference>
<evidence type="ECO:0000256" key="4">
    <source>
        <dbReference type="ARBA" id="ARBA00023157"/>
    </source>
</evidence>
<evidence type="ECO:0000256" key="2">
    <source>
        <dbReference type="ARBA" id="ARBA00022729"/>
    </source>
</evidence>
<keyword evidence="2" id="KW-0732">Signal</keyword>
<dbReference type="HOGENOM" id="CLU_000288_47_3_11"/>
<feature type="transmembrane region" description="Helical" evidence="6">
    <location>
        <begin position="35"/>
        <end position="55"/>
    </location>
</feature>
<evidence type="ECO:0000256" key="6">
    <source>
        <dbReference type="SAM" id="Phobius"/>
    </source>
</evidence>
<dbReference type="Gene3D" id="3.40.30.10">
    <property type="entry name" value="Glutaredoxin"/>
    <property type="match status" value="1"/>
</dbReference>
<dbReference type="eggNOG" id="COG1651">
    <property type="taxonomic scope" value="Bacteria"/>
</dbReference>
<dbReference type="PANTHER" id="PTHR13887:SF14">
    <property type="entry name" value="DISULFIDE BOND FORMATION PROTEIN D"/>
    <property type="match status" value="1"/>
</dbReference>
<keyword evidence="5" id="KW-0676">Redox-active center</keyword>
<accession>I4ETK8</accession>
<dbReference type="InterPro" id="IPR036249">
    <property type="entry name" value="Thioredoxin-like_sf"/>
</dbReference>
<evidence type="ECO:0000313" key="8">
    <source>
        <dbReference type="EMBL" id="CCH86721.1"/>
    </source>
</evidence>
<dbReference type="CDD" id="cd02972">
    <property type="entry name" value="DsbA_family"/>
    <property type="match status" value="1"/>
</dbReference>
<keyword evidence="6" id="KW-1133">Transmembrane helix</keyword>
<evidence type="ECO:0000256" key="3">
    <source>
        <dbReference type="ARBA" id="ARBA00023002"/>
    </source>
</evidence>
<dbReference type="OMA" id="IKAPNEK"/>
<dbReference type="AlphaFoldDB" id="I4ETK8"/>
<gene>
    <name evidence="8" type="ordered locus">MODMU_1271</name>
</gene>
<dbReference type="STRING" id="477641.MODMU_1271"/>
<protein>
    <submittedName>
        <fullName evidence="8">DSBA oxidoreductase</fullName>
    </submittedName>
</protein>
<dbReference type="OrthoDB" id="4135024at2"/>
<evidence type="ECO:0000259" key="7">
    <source>
        <dbReference type="Pfam" id="PF13462"/>
    </source>
</evidence>
<evidence type="ECO:0000256" key="5">
    <source>
        <dbReference type="ARBA" id="ARBA00023284"/>
    </source>
</evidence>
<evidence type="ECO:0000256" key="1">
    <source>
        <dbReference type="ARBA" id="ARBA00005791"/>
    </source>
</evidence>
<keyword evidence="6" id="KW-0472">Membrane</keyword>
<feature type="domain" description="Thioredoxin-like fold" evidence="7">
    <location>
        <begin position="80"/>
        <end position="247"/>
    </location>
</feature>
<evidence type="ECO:0000313" key="9">
    <source>
        <dbReference type="Proteomes" id="UP000006461"/>
    </source>
</evidence>
<dbReference type="GO" id="GO:0016491">
    <property type="term" value="F:oxidoreductase activity"/>
    <property type="evidence" value="ECO:0007669"/>
    <property type="project" value="UniProtKB-KW"/>
</dbReference>
<reference evidence="8 9" key="1">
    <citation type="journal article" date="2012" name="J. Bacteriol.">
        <title>Genome Sequence of Radiation-Resistant Modestobacter marinus Strain BC501, a Representative Actinobacterium That Thrives on Calcareous Stone Surfaces.</title>
        <authorList>
            <person name="Normand P."/>
            <person name="Gury J."/>
            <person name="Pujic P."/>
            <person name="Chouaia B."/>
            <person name="Crotti E."/>
            <person name="Brusetti L."/>
            <person name="Daffonchio D."/>
            <person name="Vacherie B."/>
            <person name="Barbe V."/>
            <person name="Medigue C."/>
            <person name="Calteau A."/>
            <person name="Ghodhbane-Gtari F."/>
            <person name="Essoussi I."/>
            <person name="Nouioui I."/>
            <person name="Abbassi-Ghozzi I."/>
            <person name="Gtari M."/>
        </authorList>
    </citation>
    <scope>NUCLEOTIDE SEQUENCE [LARGE SCALE GENOMIC DNA]</scope>
    <source>
        <strain evidence="9">BC 501</strain>
    </source>
</reference>
<dbReference type="PANTHER" id="PTHR13887">
    <property type="entry name" value="GLUTATHIONE S-TRANSFERASE KAPPA"/>
    <property type="match status" value="1"/>
</dbReference>
<comment type="similarity">
    <text evidence="1">Belongs to the thioredoxin family. DsbA subfamily.</text>
</comment>
<dbReference type="InterPro" id="IPR012336">
    <property type="entry name" value="Thioredoxin-like_fold"/>
</dbReference>
<dbReference type="KEGG" id="mmar:MODMU_1271"/>
<keyword evidence="4" id="KW-1015">Disulfide bond</keyword>
<organism evidence="8 9">
    <name type="scientific">Modestobacter italicus (strain DSM 44449 / CECT 9708 / BC 501)</name>
    <dbReference type="NCBI Taxonomy" id="2732864"/>
    <lineage>
        <taxon>Bacteria</taxon>
        <taxon>Bacillati</taxon>
        <taxon>Actinomycetota</taxon>
        <taxon>Actinomycetes</taxon>
        <taxon>Geodermatophilales</taxon>
        <taxon>Geodermatophilaceae</taxon>
        <taxon>Modestobacter</taxon>
    </lineage>
</organism>
<keyword evidence="9" id="KW-1185">Reference proteome</keyword>
<proteinExistence type="inferred from homology"/>
<keyword evidence="3" id="KW-0560">Oxidoreductase</keyword>
<sequence length="252" mass="25854">MSGESKREAARQRIAAKRAAEAAAAAAAARRRRTVVGSVVAAVVLVAVLVAVVVVQTHRTSTSADAAAPANTSGNGYVFTVGQADAPVTVDLYEDFQCPNCKALEDSTGSTIDDLVTAGTAQVRYHGMAFLDTDANDDYSTRALNAAAVVADTAGTDAYQRFHDLLFADQPAEGGSGLTDDQLVGYAQQAGATDASVAVDVRDLVYGEWVKGAEDQASKDGVTGTPTVLVDGEKLTDLSPSGLTAAVTAAQQ</sequence>